<comment type="cofactor">
    <cofactor evidence="1">
        <name>FAD</name>
        <dbReference type="ChEBI" id="CHEBI:57692"/>
    </cofactor>
</comment>
<keyword evidence="5" id="KW-0560">Oxidoreductase</keyword>
<dbReference type="Gene3D" id="3.40.30.120">
    <property type="match status" value="1"/>
</dbReference>
<dbReference type="Gene3D" id="3.30.9.10">
    <property type="entry name" value="D-Amino Acid Oxidase, subunit A, domain 2"/>
    <property type="match status" value="1"/>
</dbReference>
<reference evidence="6" key="1">
    <citation type="journal article" date="2019" name="Int. J. Syst. Evol. Microbiol.">
        <title>The Global Catalogue of Microorganisms (GCM) 10K type strain sequencing project: providing services to taxonomists for standard genome sequencing and annotation.</title>
        <authorList>
            <consortium name="The Broad Institute Genomics Platform"/>
            <consortium name="The Broad Institute Genome Sequencing Center for Infectious Disease"/>
            <person name="Wu L."/>
            <person name="Ma J."/>
        </authorList>
    </citation>
    <scope>NUCLEOTIDE SEQUENCE [LARGE SCALE GENOMIC DNA]</scope>
    <source>
        <strain evidence="6">CCUG 49560</strain>
    </source>
</reference>
<keyword evidence="5" id="KW-0503">Monooxygenase</keyword>
<evidence type="ECO:0000256" key="1">
    <source>
        <dbReference type="ARBA" id="ARBA00001974"/>
    </source>
</evidence>
<keyword evidence="6" id="KW-1185">Reference proteome</keyword>
<dbReference type="PANTHER" id="PTHR43004">
    <property type="entry name" value="TRK SYSTEM POTASSIUM UPTAKE PROTEIN"/>
    <property type="match status" value="1"/>
</dbReference>
<evidence type="ECO:0000256" key="2">
    <source>
        <dbReference type="ARBA" id="ARBA00022630"/>
    </source>
</evidence>
<dbReference type="Proteomes" id="UP001595891">
    <property type="component" value="Unassembled WGS sequence"/>
</dbReference>
<protein>
    <submittedName>
        <fullName evidence="5">FAD-dependent monooxygenase</fullName>
    </submittedName>
</protein>
<dbReference type="RefSeq" id="WP_262840732.1">
    <property type="nucleotide sequence ID" value="NZ_JANZYP010000002.1"/>
</dbReference>
<dbReference type="Pfam" id="PF21274">
    <property type="entry name" value="Rng_hyd_C"/>
    <property type="match status" value="1"/>
</dbReference>
<dbReference type="PANTHER" id="PTHR43004:SF19">
    <property type="entry name" value="BINDING MONOOXYGENASE, PUTATIVE (JCVI)-RELATED"/>
    <property type="match status" value="1"/>
</dbReference>
<name>A0ABV9EGM2_9ACTN</name>
<dbReference type="PRINTS" id="PR00420">
    <property type="entry name" value="RNGMNOXGNASE"/>
</dbReference>
<accession>A0ABV9EGM2</accession>
<evidence type="ECO:0000256" key="3">
    <source>
        <dbReference type="ARBA" id="ARBA00022827"/>
    </source>
</evidence>
<dbReference type="InterPro" id="IPR036188">
    <property type="entry name" value="FAD/NAD-bd_sf"/>
</dbReference>
<dbReference type="InterPro" id="IPR050641">
    <property type="entry name" value="RIFMO-like"/>
</dbReference>
<dbReference type="EMBL" id="JBHSFN010000010">
    <property type="protein sequence ID" value="MFC4587959.1"/>
    <property type="molecule type" value="Genomic_DNA"/>
</dbReference>
<evidence type="ECO:0000313" key="5">
    <source>
        <dbReference type="EMBL" id="MFC4587959.1"/>
    </source>
</evidence>
<proteinExistence type="predicted"/>
<keyword evidence="2" id="KW-0285">Flavoprotein</keyword>
<keyword evidence="3" id="KW-0274">FAD</keyword>
<organism evidence="5 6">
    <name type="scientific">Sphaerisporangium corydalis</name>
    <dbReference type="NCBI Taxonomy" id="1441875"/>
    <lineage>
        <taxon>Bacteria</taxon>
        <taxon>Bacillati</taxon>
        <taxon>Actinomycetota</taxon>
        <taxon>Actinomycetes</taxon>
        <taxon>Streptosporangiales</taxon>
        <taxon>Streptosporangiaceae</taxon>
        <taxon>Sphaerisporangium</taxon>
    </lineage>
</organism>
<evidence type="ECO:0000313" key="6">
    <source>
        <dbReference type="Proteomes" id="UP001595891"/>
    </source>
</evidence>
<comment type="caution">
    <text evidence="5">The sequence shown here is derived from an EMBL/GenBank/DDBJ whole genome shotgun (WGS) entry which is preliminary data.</text>
</comment>
<evidence type="ECO:0000259" key="4">
    <source>
        <dbReference type="Pfam" id="PF01494"/>
    </source>
</evidence>
<dbReference type="GO" id="GO:0004497">
    <property type="term" value="F:monooxygenase activity"/>
    <property type="evidence" value="ECO:0007669"/>
    <property type="project" value="UniProtKB-KW"/>
</dbReference>
<dbReference type="Gene3D" id="3.50.50.60">
    <property type="entry name" value="FAD/NAD(P)-binding domain"/>
    <property type="match status" value="1"/>
</dbReference>
<dbReference type="SUPFAM" id="SSF51905">
    <property type="entry name" value="FAD/NAD(P)-binding domain"/>
    <property type="match status" value="1"/>
</dbReference>
<dbReference type="InterPro" id="IPR002938">
    <property type="entry name" value="FAD-bd"/>
</dbReference>
<dbReference type="Pfam" id="PF01494">
    <property type="entry name" value="FAD_binding_3"/>
    <property type="match status" value="1"/>
</dbReference>
<gene>
    <name evidence="5" type="ORF">ACFO8L_17845</name>
</gene>
<sequence length="531" mass="57003">MHHHRTAVLIVGGGLTGLSAAVFLAAQDVPVLLVERHSGTLIHPRARTINSRTLELFRQVGLEDAILAAQRPFHGKIILHAPTLAGPEERCRPMEVQEDSRDASPCPWVPIDQDVLETILREHARKLGVDLRFSTRFEDFELDKGGVTATIRDLASGRDEVVRADYLIAADGGPSPIRERLGIARKGAGRLGHTVTLVFEGDLSQALCGRSVGLAHLREPVLGTVLMPHDRDDRWVVSFPYDPARGESPETFTEEYAIELIRAATGLPDLDVDIVPQIADGTKVLSYDIDALLATTYRDGRAFLAGDAAHSMPPSGAYGSGTGIQDAHNLAWKLAAVLCGHAGPALLFGYEEERRPVADLTIRQAVLKREVNMGLAGAEEAARLRPSESVILGYTYGSGAVFGAGPAELVAPAELDGRPGSRAPHLPIRLDGRDLSLLDLYGRGFVLLSGPDTDAWTDAAAKLTGEFGFRLDAYRLGVDLEVSGGCEAHGIGPTGALLVRPDGFVAWRVRRCPADPLGALDAAVTRLLCRD</sequence>
<feature type="domain" description="FAD-binding" evidence="4">
    <location>
        <begin position="5"/>
        <end position="364"/>
    </location>
</feature>